<evidence type="ECO:0000256" key="1">
    <source>
        <dbReference type="ARBA" id="ARBA00001946"/>
    </source>
</evidence>
<dbReference type="GO" id="GO:0005525">
    <property type="term" value="F:GTP binding"/>
    <property type="evidence" value="ECO:0007669"/>
    <property type="project" value="InterPro"/>
</dbReference>
<keyword evidence="13" id="KW-0472">Membrane</keyword>
<organism evidence="17">
    <name type="scientific">Amphimedon queenslandica</name>
    <name type="common">Sponge</name>
    <dbReference type="NCBI Taxonomy" id="400682"/>
    <lineage>
        <taxon>Eukaryota</taxon>
        <taxon>Metazoa</taxon>
        <taxon>Porifera</taxon>
        <taxon>Demospongiae</taxon>
        <taxon>Heteroscleromorpha</taxon>
        <taxon>Haplosclerida</taxon>
        <taxon>Niphatidae</taxon>
        <taxon>Amphimedon</taxon>
    </lineage>
</organism>
<sequence>MATASDNIVQSGENDGPNVESGRNDGSDVESGENDGSDVQHVKGPIVNFPPEDEESEEESEEIKQKMEVLRQRGEPIKILVIGQTNSGKSNLINNLIGQTSALVGHGAKSTQLEVKELPGIYEGISLRVFDTIGFGDTEGKSNSTILKEISKHGNFDLVLLCIDIRGKTDGNLKKMLKDMKSALRQVLWKHFVVVFTFTNKFIENDSLSQLPEKERLAAVEEKRTEFKDFIYLCISGRVERNVFDDIPFCFAGGKQQIQFDLLENWLGVLWGAVY</sequence>
<evidence type="ECO:0000256" key="9">
    <source>
        <dbReference type="ARBA" id="ARBA00022805"/>
    </source>
</evidence>
<keyword evidence="12" id="KW-1133">Transmembrane helix</keyword>
<dbReference type="GO" id="GO:0015031">
    <property type="term" value="P:protein transport"/>
    <property type="evidence" value="ECO:0007669"/>
    <property type="project" value="UniProtKB-KW"/>
</dbReference>
<keyword evidence="11" id="KW-0653">Protein transport</keyword>
<dbReference type="AlphaFoldDB" id="A0A1X7SDB5"/>
<evidence type="ECO:0000256" key="8">
    <source>
        <dbReference type="ARBA" id="ARBA00022801"/>
    </source>
</evidence>
<evidence type="ECO:0000256" key="10">
    <source>
        <dbReference type="ARBA" id="ARBA00022842"/>
    </source>
</evidence>
<name>A0A1X7SDB5_AMPQE</name>
<evidence type="ECO:0000256" key="7">
    <source>
        <dbReference type="ARBA" id="ARBA00022723"/>
    </source>
</evidence>
<evidence type="ECO:0000256" key="3">
    <source>
        <dbReference type="ARBA" id="ARBA00022448"/>
    </source>
</evidence>
<dbReference type="PANTHER" id="PTHR10903:SF135">
    <property type="entry name" value="TRANSLOCASE OF CHLOROPLAST 120, CHLOROPLASTIC-RELATED"/>
    <property type="match status" value="1"/>
</dbReference>
<feature type="compositionally biased region" description="Acidic residues" evidence="15">
    <location>
        <begin position="27"/>
        <end position="36"/>
    </location>
</feature>
<evidence type="ECO:0000256" key="2">
    <source>
        <dbReference type="ARBA" id="ARBA00004167"/>
    </source>
</evidence>
<evidence type="ECO:0000256" key="5">
    <source>
        <dbReference type="ARBA" id="ARBA00022640"/>
    </source>
</evidence>
<dbReference type="Pfam" id="PF01926">
    <property type="entry name" value="MMR_HSR1"/>
    <property type="match status" value="1"/>
</dbReference>
<reference evidence="17" key="1">
    <citation type="submission" date="2017-05" db="UniProtKB">
        <authorList>
            <consortium name="EnsemblMetazoa"/>
        </authorList>
    </citation>
    <scope>IDENTIFICATION</scope>
</reference>
<evidence type="ECO:0000256" key="15">
    <source>
        <dbReference type="SAM" id="MobiDB-lite"/>
    </source>
</evidence>
<keyword evidence="9" id="KW-1002">Plastid outer membrane</keyword>
<feature type="domain" description="G" evidence="16">
    <location>
        <begin position="78"/>
        <end position="190"/>
    </location>
</feature>
<feature type="compositionally biased region" description="Acidic residues" evidence="15">
    <location>
        <begin position="51"/>
        <end position="61"/>
    </location>
</feature>
<dbReference type="GO" id="GO:0016787">
    <property type="term" value="F:hydrolase activity"/>
    <property type="evidence" value="ECO:0007669"/>
    <property type="project" value="UniProtKB-KW"/>
</dbReference>
<accession>A0A1X7SDB5</accession>
<keyword evidence="4" id="KW-0150">Chloroplast</keyword>
<evidence type="ECO:0000256" key="12">
    <source>
        <dbReference type="ARBA" id="ARBA00022989"/>
    </source>
</evidence>
<dbReference type="PANTHER" id="PTHR10903">
    <property type="entry name" value="GTPASE, IMAP FAMILY MEMBER-RELATED"/>
    <property type="match status" value="1"/>
</dbReference>
<evidence type="ECO:0000256" key="6">
    <source>
        <dbReference type="ARBA" id="ARBA00022692"/>
    </source>
</evidence>
<keyword evidence="8" id="KW-0378">Hydrolase</keyword>
<evidence type="ECO:0000256" key="14">
    <source>
        <dbReference type="ARBA" id="ARBA00024013"/>
    </source>
</evidence>
<evidence type="ECO:0000313" key="17">
    <source>
        <dbReference type="EnsemblMetazoa" id="Aqu2.1.00051_001"/>
    </source>
</evidence>
<feature type="region of interest" description="Disordered" evidence="15">
    <location>
        <begin position="1"/>
        <end position="65"/>
    </location>
</feature>
<feature type="compositionally biased region" description="Polar residues" evidence="15">
    <location>
        <begin position="1"/>
        <end position="13"/>
    </location>
</feature>
<dbReference type="InParanoid" id="A0A1X7SDB5"/>
<protein>
    <recommendedName>
        <fullName evidence="16">G domain-containing protein</fullName>
    </recommendedName>
</protein>
<evidence type="ECO:0000256" key="13">
    <source>
        <dbReference type="ARBA" id="ARBA00023136"/>
    </source>
</evidence>
<dbReference type="InterPro" id="IPR027417">
    <property type="entry name" value="P-loop_NTPase"/>
</dbReference>
<dbReference type="eggNOG" id="ENOG502RVN1">
    <property type="taxonomic scope" value="Eukaryota"/>
</dbReference>
<dbReference type="CDD" id="cd00882">
    <property type="entry name" value="Ras_like_GTPase"/>
    <property type="match status" value="1"/>
</dbReference>
<dbReference type="GO" id="GO:0046872">
    <property type="term" value="F:metal ion binding"/>
    <property type="evidence" value="ECO:0007669"/>
    <property type="project" value="UniProtKB-KW"/>
</dbReference>
<keyword evidence="6" id="KW-0812">Transmembrane</keyword>
<keyword evidence="3" id="KW-0813">Transport</keyword>
<proteinExistence type="predicted"/>
<dbReference type="SUPFAM" id="SSF52540">
    <property type="entry name" value="P-loop containing nucleoside triphosphate hydrolases"/>
    <property type="match status" value="1"/>
</dbReference>
<evidence type="ECO:0000256" key="11">
    <source>
        <dbReference type="ARBA" id="ARBA00022927"/>
    </source>
</evidence>
<dbReference type="GO" id="GO:0016020">
    <property type="term" value="C:membrane"/>
    <property type="evidence" value="ECO:0007669"/>
    <property type="project" value="UniProtKB-SubCell"/>
</dbReference>
<dbReference type="EnsemblMetazoa" id="Aqu2.1.00051_001">
    <property type="protein sequence ID" value="Aqu2.1.00051_001"/>
    <property type="gene ID" value="Aqu2.1.00051"/>
</dbReference>
<evidence type="ECO:0000259" key="16">
    <source>
        <dbReference type="Pfam" id="PF01926"/>
    </source>
</evidence>
<keyword evidence="10" id="KW-0460">Magnesium</keyword>
<dbReference type="InterPro" id="IPR045058">
    <property type="entry name" value="GIMA/IAN/Toc"/>
</dbReference>
<comment type="subcellular location">
    <subcellularLocation>
        <location evidence="2">Membrane</location>
        <topology evidence="2">Single-pass membrane protein</topology>
    </subcellularLocation>
    <subcellularLocation>
        <location evidence="14">Plastid</location>
        <location evidence="14">Chloroplast outer membrane</location>
    </subcellularLocation>
</comment>
<comment type="cofactor">
    <cofactor evidence="1">
        <name>Mg(2+)</name>
        <dbReference type="ChEBI" id="CHEBI:18420"/>
    </cofactor>
</comment>
<dbReference type="InterPro" id="IPR006073">
    <property type="entry name" value="GTP-bd"/>
</dbReference>
<evidence type="ECO:0000256" key="4">
    <source>
        <dbReference type="ARBA" id="ARBA00022528"/>
    </source>
</evidence>
<dbReference type="OrthoDB" id="425923at2759"/>
<keyword evidence="5" id="KW-0934">Plastid</keyword>
<keyword evidence="7" id="KW-0479">Metal-binding</keyword>
<dbReference type="Gene3D" id="3.40.50.300">
    <property type="entry name" value="P-loop containing nucleotide triphosphate hydrolases"/>
    <property type="match status" value="1"/>
</dbReference>